<dbReference type="InterPro" id="IPR036610">
    <property type="entry name" value="PEBP-like_sf"/>
</dbReference>
<evidence type="ECO:0000313" key="2">
    <source>
        <dbReference type="Proteomes" id="UP000198804"/>
    </source>
</evidence>
<sequence>MLEKLPHAVGEALSAVRAGIEKAAFHTVAAQAPALVRITSPAFADGAPIPARFTADGAGVSPPLAVAGVPAEAAALVLFVEDPDAPSLHPFVHLIAWNLPPRDQAFSEGAFASPAGEGTRHDLGRNSFLKDGWLPPDPPTGHGPHRYLFQAFALAHAADLSASPGRSALLEALDGNVIAKGLLTGTYERA</sequence>
<gene>
    <name evidence="1" type="ORF">SAMN04488125_106116</name>
</gene>
<accession>A0A1I4DNE6</accession>
<dbReference type="CDD" id="cd00865">
    <property type="entry name" value="PEBP_bact_arch"/>
    <property type="match status" value="1"/>
</dbReference>
<dbReference type="Proteomes" id="UP000198804">
    <property type="component" value="Unassembled WGS sequence"/>
</dbReference>
<dbReference type="InterPro" id="IPR005247">
    <property type="entry name" value="YbhB_YbcL/LppC-like"/>
</dbReference>
<organism evidence="1 2">
    <name type="scientific">Methylorubrum salsuginis</name>
    <dbReference type="NCBI Taxonomy" id="414703"/>
    <lineage>
        <taxon>Bacteria</taxon>
        <taxon>Pseudomonadati</taxon>
        <taxon>Pseudomonadota</taxon>
        <taxon>Alphaproteobacteria</taxon>
        <taxon>Hyphomicrobiales</taxon>
        <taxon>Methylobacteriaceae</taxon>
        <taxon>Methylorubrum</taxon>
    </lineage>
</organism>
<dbReference type="AlphaFoldDB" id="A0A1I4DNE6"/>
<dbReference type="SUPFAM" id="SSF49777">
    <property type="entry name" value="PEBP-like"/>
    <property type="match status" value="1"/>
</dbReference>
<dbReference type="Gene3D" id="3.90.280.10">
    <property type="entry name" value="PEBP-like"/>
    <property type="match status" value="1"/>
</dbReference>
<evidence type="ECO:0000313" key="1">
    <source>
        <dbReference type="EMBL" id="SFK94805.1"/>
    </source>
</evidence>
<dbReference type="PANTHER" id="PTHR30289:SF1">
    <property type="entry name" value="PEBP (PHOSPHATIDYLETHANOLAMINE-BINDING PROTEIN) FAMILY PROTEIN"/>
    <property type="match status" value="1"/>
</dbReference>
<dbReference type="InterPro" id="IPR008914">
    <property type="entry name" value="PEBP"/>
</dbReference>
<dbReference type="Pfam" id="PF01161">
    <property type="entry name" value="PBP"/>
    <property type="match status" value="1"/>
</dbReference>
<dbReference type="RefSeq" id="WP_091944827.1">
    <property type="nucleotide sequence ID" value="NZ_FOSV01000006.1"/>
</dbReference>
<keyword evidence="2" id="KW-1185">Reference proteome</keyword>
<evidence type="ECO:0008006" key="3">
    <source>
        <dbReference type="Google" id="ProtNLM"/>
    </source>
</evidence>
<protein>
    <recommendedName>
        <fullName evidence="3">Phospholipid-binding protein, PBP family</fullName>
    </recommendedName>
</protein>
<name>A0A1I4DNE6_9HYPH</name>
<proteinExistence type="predicted"/>
<reference evidence="2" key="1">
    <citation type="submission" date="2016-10" db="EMBL/GenBank/DDBJ databases">
        <authorList>
            <person name="Varghese N."/>
            <person name="Submissions S."/>
        </authorList>
    </citation>
    <scope>NUCLEOTIDE SEQUENCE [LARGE SCALE GENOMIC DNA]</scope>
    <source>
        <strain evidence="2">CGMCC 1.6474</strain>
    </source>
</reference>
<dbReference type="NCBIfam" id="TIGR00481">
    <property type="entry name" value="YbhB/YbcL family Raf kinase inhibitor-like protein"/>
    <property type="match status" value="1"/>
</dbReference>
<dbReference type="PANTHER" id="PTHR30289">
    <property type="entry name" value="UNCHARACTERIZED PROTEIN YBCL-RELATED"/>
    <property type="match status" value="1"/>
</dbReference>
<dbReference type="EMBL" id="FOSV01000006">
    <property type="protein sequence ID" value="SFK94805.1"/>
    <property type="molecule type" value="Genomic_DNA"/>
</dbReference>
<dbReference type="STRING" id="414703.SAMN04488125_106116"/>
<dbReference type="OrthoDB" id="9797506at2"/>